<evidence type="ECO:0000313" key="2">
    <source>
        <dbReference type="EMBL" id="KAK8880216.1"/>
    </source>
</evidence>
<evidence type="ECO:0000256" key="1">
    <source>
        <dbReference type="SAM" id="MobiDB-lite"/>
    </source>
</evidence>
<evidence type="ECO:0000313" key="3">
    <source>
        <dbReference type="Proteomes" id="UP001390339"/>
    </source>
</evidence>
<dbReference type="Proteomes" id="UP001390339">
    <property type="component" value="Unassembled WGS sequence"/>
</dbReference>
<comment type="caution">
    <text evidence="2">The sequence shown here is derived from an EMBL/GenBank/DDBJ whole genome shotgun (WGS) entry which is preliminary data.</text>
</comment>
<organism evidence="2 3">
    <name type="scientific">Apiospora arundinis</name>
    <dbReference type="NCBI Taxonomy" id="335852"/>
    <lineage>
        <taxon>Eukaryota</taxon>
        <taxon>Fungi</taxon>
        <taxon>Dikarya</taxon>
        <taxon>Ascomycota</taxon>
        <taxon>Pezizomycotina</taxon>
        <taxon>Sordariomycetes</taxon>
        <taxon>Xylariomycetidae</taxon>
        <taxon>Amphisphaeriales</taxon>
        <taxon>Apiosporaceae</taxon>
        <taxon>Apiospora</taxon>
    </lineage>
</organism>
<keyword evidence="3" id="KW-1185">Reference proteome</keyword>
<protein>
    <submittedName>
        <fullName evidence="2">Uncharacterized protein</fullName>
    </submittedName>
</protein>
<gene>
    <name evidence="2" type="ORF">PGQ11_001510</name>
</gene>
<reference evidence="2 3" key="1">
    <citation type="journal article" date="2024" name="IMA Fungus">
        <title>Apiospora arundinis, a panoply of carbohydrate-active enzymes and secondary metabolites.</title>
        <authorList>
            <person name="Sorensen T."/>
            <person name="Petersen C."/>
            <person name="Muurmann A.T."/>
            <person name="Christiansen J.V."/>
            <person name="Brundto M.L."/>
            <person name="Overgaard C.K."/>
            <person name="Boysen A.T."/>
            <person name="Wollenberg R.D."/>
            <person name="Larsen T.O."/>
            <person name="Sorensen J.L."/>
            <person name="Nielsen K.L."/>
            <person name="Sondergaard T.E."/>
        </authorList>
    </citation>
    <scope>NUCLEOTIDE SEQUENCE [LARGE SCALE GENOMIC DNA]</scope>
    <source>
        <strain evidence="2 3">AAU 773</strain>
    </source>
</reference>
<sequence length="200" mass="22307">MPDKKNNNKKKGGNRGAHSLTSRLVSAARKRQREEGADNERDPAGPAGQHAPTTTTTAAPGSNASTSLVPNVPDVMHLTRNHVQANISRRGNILGLSNTDFFVTDGLIHACSRHNLTSHTPKDCNAANKWDRQTWWTHLVYNRSGLPPLAAHDPWEELAYDYIFDFNADKHGQLGIEDRTSTVAKFREWYDAPTIKEEQE</sequence>
<feature type="compositionally biased region" description="Low complexity" evidence="1">
    <location>
        <begin position="44"/>
        <end position="67"/>
    </location>
</feature>
<dbReference type="EMBL" id="JAPCWZ010000001">
    <property type="protein sequence ID" value="KAK8880216.1"/>
    <property type="molecule type" value="Genomic_DNA"/>
</dbReference>
<proteinExistence type="predicted"/>
<feature type="compositionally biased region" description="Basic and acidic residues" evidence="1">
    <location>
        <begin position="32"/>
        <end position="43"/>
    </location>
</feature>
<name>A0ABR2JNB0_9PEZI</name>
<accession>A0ABR2JNB0</accession>
<feature type="region of interest" description="Disordered" evidence="1">
    <location>
        <begin position="1"/>
        <end position="70"/>
    </location>
</feature>